<dbReference type="Pfam" id="PF00954">
    <property type="entry name" value="S_locus_glycop"/>
    <property type="match status" value="1"/>
</dbReference>
<evidence type="ECO:0000313" key="16">
    <source>
        <dbReference type="Proteomes" id="UP001341840"/>
    </source>
</evidence>
<organism evidence="15 16">
    <name type="scientific">Stylosanthes scabra</name>
    <dbReference type="NCBI Taxonomy" id="79078"/>
    <lineage>
        <taxon>Eukaryota</taxon>
        <taxon>Viridiplantae</taxon>
        <taxon>Streptophyta</taxon>
        <taxon>Embryophyta</taxon>
        <taxon>Tracheophyta</taxon>
        <taxon>Spermatophyta</taxon>
        <taxon>Magnoliopsida</taxon>
        <taxon>eudicotyledons</taxon>
        <taxon>Gunneridae</taxon>
        <taxon>Pentapetalae</taxon>
        <taxon>rosids</taxon>
        <taxon>fabids</taxon>
        <taxon>Fabales</taxon>
        <taxon>Fabaceae</taxon>
        <taxon>Papilionoideae</taxon>
        <taxon>50 kb inversion clade</taxon>
        <taxon>dalbergioids sensu lato</taxon>
        <taxon>Dalbergieae</taxon>
        <taxon>Pterocarpus clade</taxon>
        <taxon>Stylosanthes</taxon>
    </lineage>
</organism>
<dbReference type="PROSITE" id="PS50011">
    <property type="entry name" value="PROTEIN_KINASE_DOM"/>
    <property type="match status" value="1"/>
</dbReference>
<dbReference type="PROSITE" id="PS00108">
    <property type="entry name" value="PROTEIN_KINASE_ST"/>
    <property type="match status" value="1"/>
</dbReference>
<name>A0ABU6V6D5_9FABA</name>
<dbReference type="InterPro" id="IPR017441">
    <property type="entry name" value="Protein_kinase_ATP_BS"/>
</dbReference>
<feature type="domain" description="Apple" evidence="14">
    <location>
        <begin position="334"/>
        <end position="415"/>
    </location>
</feature>
<evidence type="ECO:0000256" key="6">
    <source>
        <dbReference type="ARBA" id="ARBA00022840"/>
    </source>
</evidence>
<dbReference type="InterPro" id="IPR001480">
    <property type="entry name" value="Bulb-type_lectin_dom"/>
</dbReference>
<dbReference type="SMART" id="SM00473">
    <property type="entry name" value="PAN_AP"/>
    <property type="match status" value="1"/>
</dbReference>
<dbReference type="EMBL" id="JASCZI010151041">
    <property type="protein sequence ID" value="MED6167508.1"/>
    <property type="molecule type" value="Genomic_DNA"/>
</dbReference>
<feature type="signal peptide" evidence="11">
    <location>
        <begin position="1"/>
        <end position="25"/>
    </location>
</feature>
<keyword evidence="2" id="KW-0808">Transferase</keyword>
<evidence type="ECO:0000259" key="12">
    <source>
        <dbReference type="PROSITE" id="PS50011"/>
    </source>
</evidence>
<proteinExistence type="predicted"/>
<evidence type="ECO:0000259" key="14">
    <source>
        <dbReference type="PROSITE" id="PS50948"/>
    </source>
</evidence>
<dbReference type="CDD" id="cd00028">
    <property type="entry name" value="B_lectin"/>
    <property type="match status" value="1"/>
</dbReference>
<dbReference type="SUPFAM" id="SSF56112">
    <property type="entry name" value="Protein kinase-like (PK-like)"/>
    <property type="match status" value="1"/>
</dbReference>
<keyword evidence="3 11" id="KW-0732">Signal</keyword>
<keyword evidence="7" id="KW-1015">Disulfide bond</keyword>
<dbReference type="PROSITE" id="PS50927">
    <property type="entry name" value="BULB_LECTIN"/>
    <property type="match status" value="1"/>
</dbReference>
<evidence type="ECO:0000256" key="9">
    <source>
        <dbReference type="PROSITE-ProRule" id="PRU10141"/>
    </source>
</evidence>
<accession>A0ABU6V6D5</accession>
<dbReference type="Gene3D" id="3.30.200.20">
    <property type="entry name" value="Phosphorylase Kinase, domain 1"/>
    <property type="match status" value="1"/>
</dbReference>
<evidence type="ECO:0000256" key="5">
    <source>
        <dbReference type="ARBA" id="ARBA00022777"/>
    </source>
</evidence>
<feature type="domain" description="Bulb-type lectin" evidence="13">
    <location>
        <begin position="27"/>
        <end position="148"/>
    </location>
</feature>
<evidence type="ECO:0000256" key="7">
    <source>
        <dbReference type="ARBA" id="ARBA00023157"/>
    </source>
</evidence>
<sequence>MPNFNIIIPIFTFYLLLFPISETIAETDSITNLQSLSKNQTLVSNNGQFQLGFFTLDNSTNHYYLGIWYKNIPGQTVVWVANRENPATKPNSLLFISNNTLVLSQDSNTVLWSVSITTKLRNQILQLLDSGNLVLREENEENKYLWQSFDYPGDTLLPGMKLGKDLRTGFDRRLTAWKNNKDPSPGSLSWEMDVTIWPEPMQRIGSTKQFSTGAWIGLDYGSKPTRQHLLYFSLVYFSNEDEVYFAFNLVNNSIPGRIVLDQTSYRRLYLVWIDSYKQWSILSSMPRVFCERFSVCGSNSNCDWTKSGVEACDCLRGFRPNRDGGCLRHNPLNCESDGFVKYVKMKVPDTENCWYLNQTMNLDECREKCLKNCSCTAYTNSDVRGEGSGCALWSGDLYDLRILPDAGQDLYIRVPASELETNNGRIRKIGIAVGITIGVLCGLLLVYCLIWKRRKRSTLKALIDHSKEEQEEDPEVPLYDLSVIASSTDNFSDKNKLGEGGFGSVFKGTLEDGQRIAVKRLSTGSGQGIKEFKNEITLIAKLQHRNLVKLQGYCIENKEKILIYEYMPNKSLDFFIFDQTQRMVLDWPTRISIICGIARGLLYLHQDSKLTVIHRDLKASNVLLDDEMNPKISDFGLARILGGDQTTEMTLRVVGT</sequence>
<evidence type="ECO:0000256" key="8">
    <source>
        <dbReference type="ARBA" id="ARBA00023180"/>
    </source>
</evidence>
<dbReference type="InterPro" id="IPR001245">
    <property type="entry name" value="Ser-Thr/Tyr_kinase_cat_dom"/>
</dbReference>
<dbReference type="SMART" id="SM00108">
    <property type="entry name" value="B_lectin"/>
    <property type="match status" value="1"/>
</dbReference>
<evidence type="ECO:0000313" key="15">
    <source>
        <dbReference type="EMBL" id="MED6167508.1"/>
    </source>
</evidence>
<dbReference type="Pfam" id="PF07714">
    <property type="entry name" value="PK_Tyr_Ser-Thr"/>
    <property type="match status" value="1"/>
</dbReference>
<keyword evidence="4 9" id="KW-0547">Nucleotide-binding</keyword>
<keyword evidence="6 9" id="KW-0067">ATP-binding</keyword>
<dbReference type="InterPro" id="IPR003609">
    <property type="entry name" value="Pan_app"/>
</dbReference>
<keyword evidence="10" id="KW-0812">Transmembrane</keyword>
<comment type="caution">
    <text evidence="15">The sequence shown here is derived from an EMBL/GenBank/DDBJ whole genome shotgun (WGS) entry which is preliminary data.</text>
</comment>
<dbReference type="InterPro" id="IPR008271">
    <property type="entry name" value="Ser/Thr_kinase_AS"/>
</dbReference>
<feature type="transmembrane region" description="Helical" evidence="10">
    <location>
        <begin position="429"/>
        <end position="450"/>
    </location>
</feature>
<evidence type="ECO:0000256" key="10">
    <source>
        <dbReference type="SAM" id="Phobius"/>
    </source>
</evidence>
<dbReference type="InterPro" id="IPR000719">
    <property type="entry name" value="Prot_kinase_dom"/>
</dbReference>
<feature type="chain" id="PRO_5047534916" evidence="11">
    <location>
        <begin position="26"/>
        <end position="656"/>
    </location>
</feature>
<dbReference type="Gene3D" id="1.10.510.10">
    <property type="entry name" value="Transferase(Phosphotransferase) domain 1"/>
    <property type="match status" value="1"/>
</dbReference>
<dbReference type="Gene3D" id="2.90.10.10">
    <property type="entry name" value="Bulb-type lectin domain"/>
    <property type="match status" value="1"/>
</dbReference>
<evidence type="ECO:0000256" key="4">
    <source>
        <dbReference type="ARBA" id="ARBA00022741"/>
    </source>
</evidence>
<evidence type="ECO:0000256" key="11">
    <source>
        <dbReference type="SAM" id="SignalP"/>
    </source>
</evidence>
<keyword evidence="10" id="KW-1133">Transmembrane helix</keyword>
<feature type="domain" description="Protein kinase" evidence="12">
    <location>
        <begin position="491"/>
        <end position="656"/>
    </location>
</feature>
<dbReference type="InterPro" id="IPR011009">
    <property type="entry name" value="Kinase-like_dom_sf"/>
</dbReference>
<dbReference type="CDD" id="cd01098">
    <property type="entry name" value="PAN_AP_plant"/>
    <property type="match status" value="1"/>
</dbReference>
<dbReference type="Pfam" id="PF08276">
    <property type="entry name" value="PAN_2"/>
    <property type="match status" value="1"/>
</dbReference>
<dbReference type="InterPro" id="IPR036426">
    <property type="entry name" value="Bulb-type_lectin_dom_sf"/>
</dbReference>
<evidence type="ECO:0000259" key="13">
    <source>
        <dbReference type="PROSITE" id="PS50927"/>
    </source>
</evidence>
<keyword evidence="1" id="KW-0723">Serine/threonine-protein kinase</keyword>
<dbReference type="PANTHER" id="PTHR32444:SF234">
    <property type="entry name" value="RECEPTOR-LIKE SERINE_THREONINE-PROTEIN KINASE"/>
    <property type="match status" value="1"/>
</dbReference>
<dbReference type="PANTHER" id="PTHR32444">
    <property type="entry name" value="BULB-TYPE LECTIN DOMAIN-CONTAINING PROTEIN"/>
    <property type="match status" value="1"/>
</dbReference>
<protein>
    <submittedName>
        <fullName evidence="15">Uncharacterized protein</fullName>
    </submittedName>
</protein>
<keyword evidence="8" id="KW-0325">Glycoprotein</keyword>
<dbReference type="SMART" id="SM00220">
    <property type="entry name" value="S_TKc"/>
    <property type="match status" value="1"/>
</dbReference>
<dbReference type="PROSITE" id="PS00107">
    <property type="entry name" value="PROTEIN_KINASE_ATP"/>
    <property type="match status" value="1"/>
</dbReference>
<dbReference type="PROSITE" id="PS50948">
    <property type="entry name" value="PAN"/>
    <property type="match status" value="1"/>
</dbReference>
<dbReference type="InterPro" id="IPR000858">
    <property type="entry name" value="S_locus_glycoprot_dom"/>
</dbReference>
<dbReference type="SUPFAM" id="SSF51110">
    <property type="entry name" value="alpha-D-mannose-specific plant lectins"/>
    <property type="match status" value="1"/>
</dbReference>
<evidence type="ECO:0000256" key="2">
    <source>
        <dbReference type="ARBA" id="ARBA00022679"/>
    </source>
</evidence>
<dbReference type="Pfam" id="PF01453">
    <property type="entry name" value="B_lectin"/>
    <property type="match status" value="1"/>
</dbReference>
<keyword evidence="10" id="KW-0472">Membrane</keyword>
<evidence type="ECO:0000256" key="3">
    <source>
        <dbReference type="ARBA" id="ARBA00022729"/>
    </source>
</evidence>
<dbReference type="Proteomes" id="UP001341840">
    <property type="component" value="Unassembled WGS sequence"/>
</dbReference>
<keyword evidence="16" id="KW-1185">Reference proteome</keyword>
<evidence type="ECO:0000256" key="1">
    <source>
        <dbReference type="ARBA" id="ARBA00022527"/>
    </source>
</evidence>
<keyword evidence="5" id="KW-0418">Kinase</keyword>
<gene>
    <name evidence="15" type="ORF">PIB30_003480</name>
</gene>
<feature type="binding site" evidence="9">
    <location>
        <position position="519"/>
    </location>
    <ligand>
        <name>ATP</name>
        <dbReference type="ChEBI" id="CHEBI:30616"/>
    </ligand>
</feature>
<reference evidence="15 16" key="1">
    <citation type="journal article" date="2023" name="Plants (Basel)">
        <title>Bridging the Gap: Combining Genomics and Transcriptomics Approaches to Understand Stylosanthes scabra, an Orphan Legume from the Brazilian Caatinga.</title>
        <authorList>
            <person name="Ferreira-Neto J.R.C."/>
            <person name="da Silva M.D."/>
            <person name="Binneck E."/>
            <person name="de Melo N.F."/>
            <person name="da Silva R.H."/>
            <person name="de Melo A.L.T.M."/>
            <person name="Pandolfi V."/>
            <person name="Bustamante F.O."/>
            <person name="Brasileiro-Vidal A.C."/>
            <person name="Benko-Iseppon A.M."/>
        </authorList>
    </citation>
    <scope>NUCLEOTIDE SEQUENCE [LARGE SCALE GENOMIC DNA]</scope>
    <source>
        <tissue evidence="15">Leaves</tissue>
    </source>
</reference>